<dbReference type="AlphaFoldDB" id="A0A5C1A933"/>
<feature type="signal peptide" evidence="1">
    <location>
        <begin position="1"/>
        <end position="20"/>
    </location>
</feature>
<dbReference type="EMBL" id="CP042425">
    <property type="protein sequence ID" value="QEL15220.1"/>
    <property type="molecule type" value="Genomic_DNA"/>
</dbReference>
<organism evidence="2 3">
    <name type="scientific">Limnoglobus roseus</name>
    <dbReference type="NCBI Taxonomy" id="2598579"/>
    <lineage>
        <taxon>Bacteria</taxon>
        <taxon>Pseudomonadati</taxon>
        <taxon>Planctomycetota</taxon>
        <taxon>Planctomycetia</taxon>
        <taxon>Gemmatales</taxon>
        <taxon>Gemmataceae</taxon>
        <taxon>Limnoglobus</taxon>
    </lineage>
</organism>
<name>A0A5C1A933_9BACT</name>
<keyword evidence="1" id="KW-0732">Signal</keyword>
<evidence type="ECO:0000256" key="1">
    <source>
        <dbReference type="SAM" id="SignalP"/>
    </source>
</evidence>
<sequence>MIGRRFATFAAFATLPSAIAQSPQIPPPVEPRARIIPADPATPRELPESLTAKPAVKLPQAENLATLDPKTIAVKRLAGAWQVWINDQPFRSLGDNADDANDIARTLRELYPQQWASIGTGRAVVEYGLTLDNDQKLTAPQVAGFARTMTAMDRKTLRVERVRGMWCLRDDGNLFLNFGQFQLDAEQALAVAQKYGFNRIGTVGRKEAVMTFFTSGPDGIAPQAKVPPAVLYRAQVDSMTRVGIPLPQYSLMGTRKPVSPNEVEYVGEMVKLDSRKVELRAKGGEVVLASGTEILGKFGNDEFTARDALRMVRDARFTDYCKFGTAGVTFFLSNGQAPRNMPLHTLGQRFDPAGMRLLEARGGWWVADANSHPLLPAGSQQEAEALKKVMLAFGFDQICTLSVGGKVVMTIPAKAR</sequence>
<evidence type="ECO:0000313" key="3">
    <source>
        <dbReference type="Proteomes" id="UP000324974"/>
    </source>
</evidence>
<keyword evidence="3" id="KW-1185">Reference proteome</keyword>
<dbReference type="Proteomes" id="UP000324974">
    <property type="component" value="Chromosome"/>
</dbReference>
<gene>
    <name evidence="2" type="ORF">PX52LOC_02135</name>
</gene>
<reference evidence="3" key="1">
    <citation type="submission" date="2019-08" db="EMBL/GenBank/DDBJ databases">
        <title>Limnoglobus roseus gen. nov., sp. nov., a novel freshwater planctomycete with a giant genome from the family Gemmataceae.</title>
        <authorList>
            <person name="Kulichevskaya I.S."/>
            <person name="Naumoff D.G."/>
            <person name="Miroshnikov K."/>
            <person name="Ivanova A."/>
            <person name="Philippov D.A."/>
            <person name="Hakobyan A."/>
            <person name="Rijpstra I.C."/>
            <person name="Sinninghe Damste J.S."/>
            <person name="Liesack W."/>
            <person name="Dedysh S.N."/>
        </authorList>
    </citation>
    <scope>NUCLEOTIDE SEQUENCE [LARGE SCALE GENOMIC DNA]</scope>
    <source>
        <strain evidence="3">PX52</strain>
    </source>
</reference>
<feature type="chain" id="PRO_5023130766" evidence="1">
    <location>
        <begin position="21"/>
        <end position="416"/>
    </location>
</feature>
<dbReference type="KEGG" id="lrs:PX52LOC_02135"/>
<protein>
    <submittedName>
        <fullName evidence="2">Uncharacterized protein</fullName>
    </submittedName>
</protein>
<proteinExistence type="predicted"/>
<accession>A0A5C1A933</accession>
<dbReference type="OrthoDB" id="271964at2"/>
<dbReference type="RefSeq" id="WP_149110051.1">
    <property type="nucleotide sequence ID" value="NZ_CP042425.1"/>
</dbReference>
<evidence type="ECO:0000313" key="2">
    <source>
        <dbReference type="EMBL" id="QEL15220.1"/>
    </source>
</evidence>